<name>A0A1E4SRF2_9ASCO</name>
<accession>A0A1E4SRF2</accession>
<dbReference type="RefSeq" id="XP_020067211.1">
    <property type="nucleotide sequence ID" value="XM_020208863.1"/>
</dbReference>
<reference evidence="3" key="1">
    <citation type="submission" date="2016-05" db="EMBL/GenBank/DDBJ databases">
        <title>Comparative genomics of biotechnologically important yeasts.</title>
        <authorList>
            <consortium name="DOE Joint Genome Institute"/>
            <person name="Riley R."/>
            <person name="Haridas S."/>
            <person name="Wolfe K.H."/>
            <person name="Lopes M.R."/>
            <person name="Hittinger C.T."/>
            <person name="Goker M."/>
            <person name="Salamov A."/>
            <person name="Wisecaver J."/>
            <person name="Long T.M."/>
            <person name="Aerts A.L."/>
            <person name="Barry K."/>
            <person name="Choi C."/>
            <person name="Clum A."/>
            <person name="Coughlan A.Y."/>
            <person name="Deshpande S."/>
            <person name="Douglass A.P."/>
            <person name="Hanson S.J."/>
            <person name="Klenk H.-P."/>
            <person name="Labutti K."/>
            <person name="Lapidus A."/>
            <person name="Lindquist E."/>
            <person name="Lipzen A."/>
            <person name="Meier-Kolthoff J.P."/>
            <person name="Ohm R.A."/>
            <person name="Otillar R.P."/>
            <person name="Pangilinan J."/>
            <person name="Peng Y."/>
            <person name="Rokas A."/>
            <person name="Rosa C.A."/>
            <person name="Scheuner C."/>
            <person name="Sibirny A.A."/>
            <person name="Slot J.C."/>
            <person name="Stielow J.B."/>
            <person name="Sun H."/>
            <person name="Kurtzman C.P."/>
            <person name="Blackwell M."/>
            <person name="Grigoriev I.V."/>
            <person name="Jeffries T.W."/>
        </authorList>
    </citation>
    <scope>NUCLEOTIDE SEQUENCE [LARGE SCALE GENOMIC DNA]</scope>
    <source>
        <strain evidence="3">NRRL Y-17324</strain>
    </source>
</reference>
<dbReference type="Gene3D" id="3.40.710.10">
    <property type="entry name" value="DD-peptidase/beta-lactamase superfamily"/>
    <property type="match status" value="1"/>
</dbReference>
<feature type="domain" description="Beta-lactamase-related" evidence="1">
    <location>
        <begin position="29"/>
        <end position="383"/>
    </location>
</feature>
<dbReference type="AlphaFoldDB" id="A0A1E4SRF2"/>
<dbReference type="OrthoDB" id="428260at2759"/>
<evidence type="ECO:0000259" key="1">
    <source>
        <dbReference type="Pfam" id="PF00144"/>
    </source>
</evidence>
<evidence type="ECO:0000313" key="2">
    <source>
        <dbReference type="EMBL" id="ODV82089.1"/>
    </source>
</evidence>
<dbReference type="InterPro" id="IPR050789">
    <property type="entry name" value="Diverse_Enzym_Activities"/>
</dbReference>
<evidence type="ECO:0000313" key="3">
    <source>
        <dbReference type="Proteomes" id="UP000094285"/>
    </source>
</evidence>
<dbReference type="SUPFAM" id="SSF56601">
    <property type="entry name" value="beta-lactamase/transpeptidase-like"/>
    <property type="match status" value="1"/>
</dbReference>
<proteinExistence type="predicted"/>
<dbReference type="PANTHER" id="PTHR43283">
    <property type="entry name" value="BETA-LACTAMASE-RELATED"/>
    <property type="match status" value="1"/>
</dbReference>
<dbReference type="Proteomes" id="UP000094285">
    <property type="component" value="Unassembled WGS sequence"/>
</dbReference>
<dbReference type="InterPro" id="IPR012338">
    <property type="entry name" value="Beta-lactam/transpept-like"/>
</dbReference>
<gene>
    <name evidence="2" type="ORF">CANTADRAFT_4128</name>
</gene>
<organism evidence="2 3">
    <name type="scientific">Suhomyces tanzawaensis NRRL Y-17324</name>
    <dbReference type="NCBI Taxonomy" id="984487"/>
    <lineage>
        <taxon>Eukaryota</taxon>
        <taxon>Fungi</taxon>
        <taxon>Dikarya</taxon>
        <taxon>Ascomycota</taxon>
        <taxon>Saccharomycotina</taxon>
        <taxon>Pichiomycetes</taxon>
        <taxon>Debaryomycetaceae</taxon>
        <taxon>Suhomyces</taxon>
    </lineage>
</organism>
<dbReference type="PANTHER" id="PTHR43283:SF3">
    <property type="entry name" value="BETA-LACTAMASE FAMILY PROTEIN (AFU_ORTHOLOGUE AFUA_5G07500)"/>
    <property type="match status" value="1"/>
</dbReference>
<dbReference type="Pfam" id="PF00144">
    <property type="entry name" value="Beta-lactamase"/>
    <property type="match status" value="1"/>
</dbReference>
<dbReference type="InterPro" id="IPR001466">
    <property type="entry name" value="Beta-lactam-related"/>
</dbReference>
<dbReference type="EMBL" id="KV453909">
    <property type="protein sequence ID" value="ODV82089.1"/>
    <property type="molecule type" value="Genomic_DNA"/>
</dbReference>
<protein>
    <submittedName>
        <fullName evidence="2">Beta-lactamase/transpeptidase-like protein</fullName>
    </submittedName>
</protein>
<dbReference type="GeneID" id="30982999"/>
<dbReference type="STRING" id="984487.A0A1E4SRF2"/>
<sequence length="408" mass="45291">MVFTPSPQLIEQLQEIVGELTTPDEGEKYGAIPAAIVGLTNSDKTVFLNGGGVRSIKDEESVQLEDQMSLYSCTKSMTALAALKLYEDGKLKLDEPASTYLPLVEHIGLIDPGTVNKQGEFTQQPRKPKSPVKVRDLFLHTSGLSYNFLSKDYYYLSKKDKGETMLNPSEKYFTNDKIPLIYEPGSKWLYGHSTDVLGLVVSYVAGKPLGEYLKEVLFDPIGMTSTTFHLKSTDNVLKPHFRRKDLSIIASSASLNLDPKLDMGGQGAIGTVSDYLRFLRVWLNYGYSPDTNTRVLKEETVKFAVKNHLPPGVKVAFDIPKAPKIDDGFSLTGNAVNERPMFTGRPAGSLYWGGLANLYYWIDLENGIAGFWASQILPPADPITASTYFRWEASVYSEIKSLKKKGKL</sequence>
<keyword evidence="3" id="KW-1185">Reference proteome</keyword>